<dbReference type="InParanoid" id="A0A0L0HGZ5"/>
<dbReference type="Proteomes" id="UP000053201">
    <property type="component" value="Unassembled WGS sequence"/>
</dbReference>
<name>A0A0L0HGZ5_SPIPD</name>
<dbReference type="AlphaFoldDB" id="A0A0L0HGZ5"/>
<dbReference type="GO" id="GO:0036038">
    <property type="term" value="C:MKS complex"/>
    <property type="evidence" value="ECO:0007669"/>
    <property type="project" value="TreeGrafter"/>
</dbReference>
<dbReference type="STRING" id="645134.A0A0L0HGZ5"/>
<evidence type="ECO:0000256" key="1">
    <source>
        <dbReference type="ARBA" id="ARBA00004120"/>
    </source>
</evidence>
<evidence type="ECO:0000256" key="2">
    <source>
        <dbReference type="ARBA" id="ARBA00022490"/>
    </source>
</evidence>
<dbReference type="GeneID" id="27687931"/>
<reference evidence="6 7" key="1">
    <citation type="submission" date="2009-08" db="EMBL/GenBank/DDBJ databases">
        <title>The Genome Sequence of Spizellomyces punctatus strain DAOM BR117.</title>
        <authorList>
            <consortium name="The Broad Institute Genome Sequencing Platform"/>
            <person name="Russ C."/>
            <person name="Cuomo C."/>
            <person name="Shea T."/>
            <person name="Young S.K."/>
            <person name="Zeng Q."/>
            <person name="Koehrsen M."/>
            <person name="Haas B."/>
            <person name="Borodovsky M."/>
            <person name="Guigo R."/>
            <person name="Alvarado L."/>
            <person name="Berlin A."/>
            <person name="Bochicchio J."/>
            <person name="Borenstein D."/>
            <person name="Chapman S."/>
            <person name="Chen Z."/>
            <person name="Engels R."/>
            <person name="Freedman E."/>
            <person name="Gellesch M."/>
            <person name="Goldberg J."/>
            <person name="Griggs A."/>
            <person name="Gujja S."/>
            <person name="Heiman D."/>
            <person name="Hepburn T."/>
            <person name="Howarth C."/>
            <person name="Jen D."/>
            <person name="Larson L."/>
            <person name="Lewis B."/>
            <person name="Mehta T."/>
            <person name="Park D."/>
            <person name="Pearson M."/>
            <person name="Roberts A."/>
            <person name="Saif S."/>
            <person name="Shenoy N."/>
            <person name="Sisk P."/>
            <person name="Stolte C."/>
            <person name="Sykes S."/>
            <person name="Thomson T."/>
            <person name="Walk T."/>
            <person name="White J."/>
            <person name="Yandava C."/>
            <person name="Burger G."/>
            <person name="Gray M.W."/>
            <person name="Holland P.W.H."/>
            <person name="King N."/>
            <person name="Lang F.B.F."/>
            <person name="Roger A.J."/>
            <person name="Ruiz-Trillo I."/>
            <person name="Lander E."/>
            <person name="Nusbaum C."/>
        </authorList>
    </citation>
    <scope>NUCLEOTIDE SEQUENCE [LARGE SCALE GENOMIC DNA]</scope>
    <source>
        <strain evidence="6 7">DAOM BR117</strain>
    </source>
</reference>
<dbReference type="eggNOG" id="KOG4446">
    <property type="taxonomic scope" value="Eukaryota"/>
</dbReference>
<gene>
    <name evidence="6" type="ORF">SPPG_04486</name>
</gene>
<keyword evidence="2" id="KW-0963">Cytoplasm</keyword>
<evidence type="ECO:0000313" key="6">
    <source>
        <dbReference type="EMBL" id="KND00145.1"/>
    </source>
</evidence>
<dbReference type="PROSITE" id="PS51381">
    <property type="entry name" value="C2_B9"/>
    <property type="match status" value="1"/>
</dbReference>
<evidence type="ECO:0000256" key="3">
    <source>
        <dbReference type="ARBA" id="ARBA00022794"/>
    </source>
</evidence>
<evidence type="ECO:0000313" key="7">
    <source>
        <dbReference type="Proteomes" id="UP000053201"/>
    </source>
</evidence>
<dbReference type="PANTHER" id="PTHR12968">
    <property type="entry name" value="B9 DOMAIN-CONTAINING"/>
    <property type="match status" value="1"/>
</dbReference>
<dbReference type="PANTHER" id="PTHR12968:SF4">
    <property type="entry name" value="TECTONIC-LIKE COMPLEX MEMBER MKS1"/>
    <property type="match status" value="1"/>
</dbReference>
<dbReference type="OMA" id="FTYVDHD"/>
<evidence type="ECO:0000256" key="4">
    <source>
        <dbReference type="ARBA" id="ARBA00023212"/>
    </source>
</evidence>
<proteinExistence type="predicted"/>
<keyword evidence="7" id="KW-1185">Reference proteome</keyword>
<dbReference type="OrthoDB" id="10263520at2759"/>
<sequence length="527" mass="60583">MTDLRTTSYHRTLDPVENLKIKVRLAKIADKNVPLIEETLYITEENRNRRSLLPKPEVAIVEWQQKIFSPSEVLQFKTLSGNPSPLERRYHEQVHKLAAKAKSREARVMSAGRTRGARKHIFTYVQEDDFLPKDLHSPTVTTSPWEHPSRLVDGVLGFEPIENNENNPEILVYRRKTPSRHAQPAKHRLVESGIHPKTHRETSDFVSKDPVHVQRPLLDAAFTEMHIMAYLHVEDSAPSLEIGRTGPLYEGVEKRLCTIKAYDNGLISFTPALQSRRAPKSAYRFTLGDDTYEFTIKNASEAITEADEEHEWKIFQEFYKQWVLFPADLVGTEFTAVPKLFGHRVNVMGEIVSARGFHGNGLYVRYMIDIPEGWKDETPLQILSSYTQVARSTYDEETVSYEARFGYPIDIQLMANRYDRIAQWPRIYFHIANVDWWGRHTTQGYGYAILPKTPGCHDLEIPTWRPFGSYLTRMRSFFIGGSADLEDLSYMAIPNGTSGNRLNKYGFQTESSGVLRVRLNIVHQAEV</sequence>
<evidence type="ECO:0008006" key="8">
    <source>
        <dbReference type="Google" id="ProtNLM"/>
    </source>
</evidence>
<protein>
    <recommendedName>
        <fullName evidence="8">Meckel syndrome type 1 protein</fullName>
    </recommendedName>
</protein>
<dbReference type="InterPro" id="IPR010796">
    <property type="entry name" value="C2_B9-type_dom"/>
</dbReference>
<accession>A0A0L0HGZ5</accession>
<keyword evidence="5" id="KW-0966">Cell projection</keyword>
<dbReference type="Pfam" id="PF07162">
    <property type="entry name" value="B9-C2"/>
    <property type="match status" value="1"/>
</dbReference>
<dbReference type="EMBL" id="KQ257456">
    <property type="protein sequence ID" value="KND00145.1"/>
    <property type="molecule type" value="Genomic_DNA"/>
</dbReference>
<evidence type="ECO:0000256" key="5">
    <source>
        <dbReference type="ARBA" id="ARBA00023273"/>
    </source>
</evidence>
<comment type="subcellular location">
    <subcellularLocation>
        <location evidence="1">Cytoplasm</location>
        <location evidence="1">Cytoskeleton</location>
        <location evidence="1">Cilium basal body</location>
    </subcellularLocation>
</comment>
<dbReference type="VEuPathDB" id="FungiDB:SPPG_04486"/>
<keyword evidence="4" id="KW-0206">Cytoskeleton</keyword>
<dbReference type="RefSeq" id="XP_016608184.1">
    <property type="nucleotide sequence ID" value="XM_016752720.1"/>
</dbReference>
<organism evidence="6 7">
    <name type="scientific">Spizellomyces punctatus (strain DAOM BR117)</name>
    <dbReference type="NCBI Taxonomy" id="645134"/>
    <lineage>
        <taxon>Eukaryota</taxon>
        <taxon>Fungi</taxon>
        <taxon>Fungi incertae sedis</taxon>
        <taxon>Chytridiomycota</taxon>
        <taxon>Chytridiomycota incertae sedis</taxon>
        <taxon>Chytridiomycetes</taxon>
        <taxon>Spizellomycetales</taxon>
        <taxon>Spizellomycetaceae</taxon>
        <taxon>Spizellomyces</taxon>
    </lineage>
</organism>
<keyword evidence="3" id="KW-0970">Cilium biogenesis/degradation</keyword>
<dbReference type="GO" id="GO:0060271">
    <property type="term" value="P:cilium assembly"/>
    <property type="evidence" value="ECO:0007669"/>
    <property type="project" value="TreeGrafter"/>
</dbReference>